<dbReference type="EMBL" id="JASAOK010000020">
    <property type="protein sequence ID" value="KAK6221665.1"/>
    <property type="molecule type" value="Genomic_DNA"/>
</dbReference>
<comment type="caution">
    <text evidence="2">The sequence shown here is derived from an EMBL/GenBank/DDBJ whole genome shotgun (WGS) entry which is preliminary data.</text>
</comment>
<feature type="region of interest" description="Disordered" evidence="1">
    <location>
        <begin position="93"/>
        <end position="140"/>
    </location>
</feature>
<organism evidence="2 3">
    <name type="scientific">Colletotrichum tabaci</name>
    <dbReference type="NCBI Taxonomy" id="1209068"/>
    <lineage>
        <taxon>Eukaryota</taxon>
        <taxon>Fungi</taxon>
        <taxon>Dikarya</taxon>
        <taxon>Ascomycota</taxon>
        <taxon>Pezizomycotina</taxon>
        <taxon>Sordariomycetes</taxon>
        <taxon>Hypocreomycetidae</taxon>
        <taxon>Glomerellales</taxon>
        <taxon>Glomerellaceae</taxon>
        <taxon>Colletotrichum</taxon>
        <taxon>Colletotrichum destructivum species complex</taxon>
    </lineage>
</organism>
<feature type="compositionally biased region" description="Basic residues" evidence="1">
    <location>
        <begin position="94"/>
        <end position="106"/>
    </location>
</feature>
<feature type="compositionally biased region" description="Basic residues" evidence="1">
    <location>
        <begin position="115"/>
        <end position="127"/>
    </location>
</feature>
<reference evidence="2 3" key="1">
    <citation type="submission" date="2023-04" db="EMBL/GenBank/DDBJ databases">
        <title>Colletotrichum tabacum stain YC1 causing leaf anthracnose on Nicotiana tabacum(L.) cv.</title>
        <authorList>
            <person name="Ji Z."/>
            <person name="Wang M."/>
            <person name="Zhang J."/>
            <person name="Wang N."/>
            <person name="Zhou Z."/>
        </authorList>
    </citation>
    <scope>NUCLEOTIDE SEQUENCE [LARGE SCALE GENOMIC DNA]</scope>
    <source>
        <strain evidence="2 3">YC1</strain>
    </source>
</reference>
<gene>
    <name evidence="2" type="ORF">QIS74_04537</name>
</gene>
<protein>
    <submittedName>
        <fullName evidence="2">Uncharacterized protein</fullName>
    </submittedName>
</protein>
<proteinExistence type="predicted"/>
<dbReference type="AlphaFoldDB" id="A0AAV9THM4"/>
<evidence type="ECO:0000313" key="2">
    <source>
        <dbReference type="EMBL" id="KAK6221665.1"/>
    </source>
</evidence>
<dbReference type="Proteomes" id="UP001327957">
    <property type="component" value="Unassembled WGS sequence"/>
</dbReference>
<sequence length="140" mass="16175">MEPNQDLLHPRLHMPSHTDHLNLDTGLCLPYPLLRVLYRLVYLQACLQVYHQFLLTGISCREIDMDGIVKATTTDQTALARPTSMATLNAMRHNPSRKWAAQKRSRCQPQSSPSRKSRRQHQYQARRLKADTLTRSLKKA</sequence>
<evidence type="ECO:0000256" key="1">
    <source>
        <dbReference type="SAM" id="MobiDB-lite"/>
    </source>
</evidence>
<name>A0AAV9THM4_9PEZI</name>
<keyword evidence="3" id="KW-1185">Reference proteome</keyword>
<evidence type="ECO:0000313" key="3">
    <source>
        <dbReference type="Proteomes" id="UP001327957"/>
    </source>
</evidence>
<accession>A0AAV9THM4</accession>